<feature type="transmembrane region" description="Helical" evidence="1">
    <location>
        <begin position="45"/>
        <end position="71"/>
    </location>
</feature>
<protein>
    <submittedName>
        <fullName evidence="2">Kidins220 protein</fullName>
    </submittedName>
</protein>
<accession>A0A812MXF9</accession>
<organism evidence="2 3">
    <name type="scientific">Symbiodinium natans</name>
    <dbReference type="NCBI Taxonomy" id="878477"/>
    <lineage>
        <taxon>Eukaryota</taxon>
        <taxon>Sar</taxon>
        <taxon>Alveolata</taxon>
        <taxon>Dinophyceae</taxon>
        <taxon>Suessiales</taxon>
        <taxon>Symbiodiniaceae</taxon>
        <taxon>Symbiodinium</taxon>
    </lineage>
</organism>
<evidence type="ECO:0000256" key="1">
    <source>
        <dbReference type="SAM" id="Phobius"/>
    </source>
</evidence>
<feature type="transmembrane region" description="Helical" evidence="1">
    <location>
        <begin position="117"/>
        <end position="138"/>
    </location>
</feature>
<gene>
    <name evidence="2" type="primary">Kidins220</name>
    <name evidence="2" type="ORF">SNAT2548_LOCUS14694</name>
</gene>
<keyword evidence="1" id="KW-0812">Transmembrane</keyword>
<sequence>MATRSRDGEEGAAYTRLSEDPCPLCASCCRSLAASLRSEEGRRSLFLGFAAFVVAVVLLRGPLLAVLKVLLKVLEYFAKPLLFVADFVPPPVLECTGVLTVGSALIYLCWRYPDVTCPVLLVLLVVGMYVALSFTLWYNPMDNAQAFEMWANASKMLRANVTALRS</sequence>
<comment type="caution">
    <text evidence="2">The sequence shown here is derived from an EMBL/GenBank/DDBJ whole genome shotgun (WGS) entry which is preliminary data.</text>
</comment>
<keyword evidence="1" id="KW-0472">Membrane</keyword>
<name>A0A812MXF9_9DINO</name>
<dbReference type="OrthoDB" id="10454891at2759"/>
<dbReference type="EMBL" id="CAJNDS010001757">
    <property type="protein sequence ID" value="CAE7277039.1"/>
    <property type="molecule type" value="Genomic_DNA"/>
</dbReference>
<reference evidence="2" key="1">
    <citation type="submission" date="2021-02" db="EMBL/GenBank/DDBJ databases">
        <authorList>
            <person name="Dougan E. K."/>
            <person name="Rhodes N."/>
            <person name="Thang M."/>
            <person name="Chan C."/>
        </authorList>
    </citation>
    <scope>NUCLEOTIDE SEQUENCE</scope>
</reference>
<evidence type="ECO:0000313" key="2">
    <source>
        <dbReference type="EMBL" id="CAE7277039.1"/>
    </source>
</evidence>
<keyword evidence="3" id="KW-1185">Reference proteome</keyword>
<evidence type="ECO:0000313" key="3">
    <source>
        <dbReference type="Proteomes" id="UP000604046"/>
    </source>
</evidence>
<feature type="transmembrane region" description="Helical" evidence="1">
    <location>
        <begin position="91"/>
        <end position="110"/>
    </location>
</feature>
<dbReference type="Proteomes" id="UP000604046">
    <property type="component" value="Unassembled WGS sequence"/>
</dbReference>
<keyword evidence="1" id="KW-1133">Transmembrane helix</keyword>
<proteinExistence type="predicted"/>
<dbReference type="AlphaFoldDB" id="A0A812MXF9"/>